<sequence length="132" mass="15166">MTEKFGDKLKKIRLSKNMSQEELAVFLHTSKQVISRYETNQRTPKITVAQEYADKLKIPLLYLIDDKILSVEKLQYVLNDIKHYSTEGYTASEKDMIKKYRCLPSEGKATVDAVIDIQYNAATQKISNDTAD</sequence>
<dbReference type="EMBL" id="FNHQ01000010">
    <property type="protein sequence ID" value="SDM61773.1"/>
    <property type="molecule type" value="Genomic_DNA"/>
</dbReference>
<protein>
    <submittedName>
        <fullName evidence="3">Helix-turn-helix</fullName>
    </submittedName>
</protein>
<evidence type="ECO:0000313" key="3">
    <source>
        <dbReference type="EMBL" id="SDM61773.1"/>
    </source>
</evidence>
<organism evidence="3 4">
    <name type="scientific">Megasphaera paucivorans</name>
    <dbReference type="NCBI Taxonomy" id="349095"/>
    <lineage>
        <taxon>Bacteria</taxon>
        <taxon>Bacillati</taxon>
        <taxon>Bacillota</taxon>
        <taxon>Negativicutes</taxon>
        <taxon>Veillonellales</taxon>
        <taxon>Veillonellaceae</taxon>
        <taxon>Megasphaera</taxon>
    </lineage>
</organism>
<accession>A0A1G9UPI2</accession>
<dbReference type="SMART" id="SM00530">
    <property type="entry name" value="HTH_XRE"/>
    <property type="match status" value="1"/>
</dbReference>
<evidence type="ECO:0000256" key="1">
    <source>
        <dbReference type="ARBA" id="ARBA00023125"/>
    </source>
</evidence>
<dbReference type="OrthoDB" id="1766270at2"/>
<dbReference type="PANTHER" id="PTHR46558:SF11">
    <property type="entry name" value="HTH-TYPE TRANSCRIPTIONAL REGULATOR XRE"/>
    <property type="match status" value="1"/>
</dbReference>
<evidence type="ECO:0000259" key="2">
    <source>
        <dbReference type="PROSITE" id="PS50943"/>
    </source>
</evidence>
<reference evidence="3 4" key="1">
    <citation type="submission" date="2016-10" db="EMBL/GenBank/DDBJ databases">
        <authorList>
            <person name="de Groot N.N."/>
        </authorList>
    </citation>
    <scope>NUCLEOTIDE SEQUENCE [LARGE SCALE GENOMIC DNA]</scope>
    <source>
        <strain evidence="3 4">DSM 16981</strain>
    </source>
</reference>
<dbReference type="PANTHER" id="PTHR46558">
    <property type="entry name" value="TRACRIPTIONAL REGULATORY PROTEIN-RELATED-RELATED"/>
    <property type="match status" value="1"/>
</dbReference>
<dbReference type="GO" id="GO:0003677">
    <property type="term" value="F:DNA binding"/>
    <property type="evidence" value="ECO:0007669"/>
    <property type="project" value="UniProtKB-KW"/>
</dbReference>
<feature type="domain" description="HTH cro/C1-type" evidence="2">
    <location>
        <begin position="9"/>
        <end position="63"/>
    </location>
</feature>
<dbReference type="Pfam" id="PF01381">
    <property type="entry name" value="HTH_3"/>
    <property type="match status" value="1"/>
</dbReference>
<dbReference type="RefSeq" id="WP_091649341.1">
    <property type="nucleotide sequence ID" value="NZ_FNHQ01000010.1"/>
</dbReference>
<proteinExistence type="predicted"/>
<keyword evidence="4" id="KW-1185">Reference proteome</keyword>
<keyword evidence="1" id="KW-0238">DNA-binding</keyword>
<dbReference type="AlphaFoldDB" id="A0A1G9UPI2"/>
<dbReference type="SUPFAM" id="SSF47413">
    <property type="entry name" value="lambda repressor-like DNA-binding domains"/>
    <property type="match status" value="1"/>
</dbReference>
<dbReference type="STRING" id="349095.SAMN05660299_01210"/>
<evidence type="ECO:0000313" key="4">
    <source>
        <dbReference type="Proteomes" id="UP000199309"/>
    </source>
</evidence>
<dbReference type="CDD" id="cd00093">
    <property type="entry name" value="HTH_XRE"/>
    <property type="match status" value="1"/>
</dbReference>
<gene>
    <name evidence="3" type="ORF">SAMN05660299_01210</name>
</gene>
<dbReference type="InterPro" id="IPR010982">
    <property type="entry name" value="Lambda_DNA-bd_dom_sf"/>
</dbReference>
<dbReference type="InterPro" id="IPR001387">
    <property type="entry name" value="Cro/C1-type_HTH"/>
</dbReference>
<dbReference type="PROSITE" id="PS50943">
    <property type="entry name" value="HTH_CROC1"/>
    <property type="match status" value="1"/>
</dbReference>
<dbReference type="Proteomes" id="UP000199309">
    <property type="component" value="Unassembled WGS sequence"/>
</dbReference>
<dbReference type="Gene3D" id="1.10.260.40">
    <property type="entry name" value="lambda repressor-like DNA-binding domains"/>
    <property type="match status" value="1"/>
</dbReference>
<name>A0A1G9UPI2_9FIRM</name>